<keyword evidence="8" id="KW-1185">Reference proteome</keyword>
<dbReference type="Proteomes" id="UP000283255">
    <property type="component" value="Unassembled WGS sequence"/>
</dbReference>
<dbReference type="GO" id="GO:0008653">
    <property type="term" value="P:lipopolysaccharide metabolic process"/>
    <property type="evidence" value="ECO:0007669"/>
    <property type="project" value="InterPro"/>
</dbReference>
<feature type="domain" description="Lipopolysaccharide assembly protein A" evidence="6">
    <location>
        <begin position="23"/>
        <end position="86"/>
    </location>
</feature>
<dbReference type="RefSeq" id="WP_119910094.1">
    <property type="nucleotide sequence ID" value="NZ_QZCH01000007.1"/>
</dbReference>
<evidence type="ECO:0000256" key="4">
    <source>
        <dbReference type="ARBA" id="ARBA00023136"/>
    </source>
</evidence>
<protein>
    <recommendedName>
        <fullName evidence="5">Probable lipopolysaccharide assembly protein A</fullName>
    </recommendedName>
</protein>
<feature type="transmembrane region" description="Helical" evidence="5">
    <location>
        <begin position="43"/>
        <end position="67"/>
    </location>
</feature>
<evidence type="ECO:0000259" key="6">
    <source>
        <dbReference type="Pfam" id="PF06305"/>
    </source>
</evidence>
<name>A0A418YGL7_9GAMM</name>
<evidence type="ECO:0000313" key="8">
    <source>
        <dbReference type="Proteomes" id="UP000283255"/>
    </source>
</evidence>
<comment type="subcellular location">
    <subcellularLocation>
        <location evidence="5">Cell inner membrane</location>
        <topology evidence="5">Single-pass membrane protein</topology>
    </subcellularLocation>
</comment>
<comment type="similarity">
    <text evidence="5">Belongs to the LapA family.</text>
</comment>
<organism evidence="7 8">
    <name type="scientific">Motilimonas pumila</name>
    <dbReference type="NCBI Taxonomy" id="2303987"/>
    <lineage>
        <taxon>Bacteria</taxon>
        <taxon>Pseudomonadati</taxon>
        <taxon>Pseudomonadota</taxon>
        <taxon>Gammaproteobacteria</taxon>
        <taxon>Alteromonadales</taxon>
        <taxon>Alteromonadales genera incertae sedis</taxon>
        <taxon>Motilimonas</taxon>
    </lineage>
</organism>
<dbReference type="InterPro" id="IPR032906">
    <property type="entry name" value="LapA"/>
</dbReference>
<dbReference type="AlphaFoldDB" id="A0A418YGL7"/>
<keyword evidence="1 5" id="KW-1003">Cell membrane</keyword>
<comment type="function">
    <text evidence="5">Involved in the assembly of lipopolysaccharide (LPS).</text>
</comment>
<keyword evidence="4 5" id="KW-0472">Membrane</keyword>
<comment type="caution">
    <text evidence="5">Lacks conserved residue(s) required for the propagation of feature annotation.</text>
</comment>
<reference evidence="7 8" key="2">
    <citation type="submission" date="2019-01" db="EMBL/GenBank/DDBJ databases">
        <title>Motilimonas pumilus sp. nov., isolated from the gut of sea cucumber (Apostichopus japonicus).</title>
        <authorList>
            <person name="Wang F.-Q."/>
            <person name="Ren L.-H."/>
            <person name="Lin Y.-W."/>
            <person name="Sun G.-H."/>
            <person name="Du Z.-J."/>
            <person name="Zhao J.-X."/>
            <person name="Liu X.-J."/>
            <person name="Liu L.-J."/>
        </authorList>
    </citation>
    <scope>NUCLEOTIDE SEQUENCE [LARGE SCALE GENOMIC DNA]</scope>
    <source>
        <strain evidence="7 8">PLHSC7-2</strain>
    </source>
</reference>
<gene>
    <name evidence="5" type="primary">lapA</name>
    <name evidence="7" type="ORF">D1Z90_07275</name>
</gene>
<evidence type="ECO:0000256" key="5">
    <source>
        <dbReference type="HAMAP-Rule" id="MF_01948"/>
    </source>
</evidence>
<dbReference type="GO" id="GO:0005886">
    <property type="term" value="C:plasma membrane"/>
    <property type="evidence" value="ECO:0007669"/>
    <property type="project" value="UniProtKB-SubCell"/>
</dbReference>
<dbReference type="Pfam" id="PF06305">
    <property type="entry name" value="LapA_dom"/>
    <property type="match status" value="1"/>
</dbReference>
<dbReference type="InterPro" id="IPR010445">
    <property type="entry name" value="LapA_dom"/>
</dbReference>
<dbReference type="HAMAP" id="MF_01948">
    <property type="entry name" value="LPS_assembly_LapA"/>
    <property type="match status" value="1"/>
</dbReference>
<dbReference type="EMBL" id="QZCH01000007">
    <property type="protein sequence ID" value="RJG48653.1"/>
    <property type="molecule type" value="Genomic_DNA"/>
</dbReference>
<accession>A0A418YGL7</accession>
<keyword evidence="2 5" id="KW-0812">Transmembrane</keyword>
<dbReference type="OrthoDB" id="7064015at2"/>
<keyword evidence="5" id="KW-0997">Cell inner membrane</keyword>
<evidence type="ECO:0000256" key="2">
    <source>
        <dbReference type="ARBA" id="ARBA00022692"/>
    </source>
</evidence>
<evidence type="ECO:0000256" key="1">
    <source>
        <dbReference type="ARBA" id="ARBA00022475"/>
    </source>
</evidence>
<keyword evidence="3 5" id="KW-1133">Transmembrane helix</keyword>
<comment type="caution">
    <text evidence="7">The sequence shown here is derived from an EMBL/GenBank/DDBJ whole genome shotgun (WGS) entry which is preliminary data.</text>
</comment>
<reference evidence="7 8" key="1">
    <citation type="submission" date="2018-09" db="EMBL/GenBank/DDBJ databases">
        <authorList>
            <person name="Wang F."/>
        </authorList>
    </citation>
    <scope>NUCLEOTIDE SEQUENCE [LARGE SCALE GENOMIC DNA]</scope>
    <source>
        <strain evidence="7 8">PLHSC7-2</strain>
    </source>
</reference>
<proteinExistence type="inferred from homology"/>
<evidence type="ECO:0000256" key="3">
    <source>
        <dbReference type="ARBA" id="ARBA00022989"/>
    </source>
</evidence>
<sequence length="95" mass="10631">MKAFLIAVVVFLFFAVAVFLGLKNEALVNFNYLIAQTDIRLSTLLAIVFGIAFTLGAIISSGLYMKVKLANGRLQKKIKRQNKELDELRTLPLKD</sequence>
<evidence type="ECO:0000313" key="7">
    <source>
        <dbReference type="EMBL" id="RJG48653.1"/>
    </source>
</evidence>